<gene>
    <name evidence="3" type="ORF">H8D96_08980</name>
</gene>
<dbReference type="Pfam" id="PF03448">
    <property type="entry name" value="MgtE_N"/>
    <property type="match status" value="1"/>
</dbReference>
<feature type="coiled-coil region" evidence="1">
    <location>
        <begin position="78"/>
        <end position="126"/>
    </location>
</feature>
<feature type="domain" description="Magnesium transporter MgtE intracellular" evidence="2">
    <location>
        <begin position="142"/>
        <end position="194"/>
    </location>
</feature>
<dbReference type="EMBL" id="JACNIG010000201">
    <property type="protein sequence ID" value="MBC8432040.1"/>
    <property type="molecule type" value="Genomic_DNA"/>
</dbReference>
<organism evidence="3 4">
    <name type="scientific">Candidatus Desulfatibia vada</name>
    <dbReference type="NCBI Taxonomy" id="2841696"/>
    <lineage>
        <taxon>Bacteria</taxon>
        <taxon>Pseudomonadati</taxon>
        <taxon>Thermodesulfobacteriota</taxon>
        <taxon>Desulfobacteria</taxon>
        <taxon>Desulfobacterales</taxon>
        <taxon>Desulfobacterales incertae sedis</taxon>
        <taxon>Candidatus Desulfatibia</taxon>
    </lineage>
</organism>
<accession>A0A8J6NYV2</accession>
<evidence type="ECO:0000256" key="1">
    <source>
        <dbReference type="SAM" id="Coils"/>
    </source>
</evidence>
<evidence type="ECO:0000313" key="4">
    <source>
        <dbReference type="Proteomes" id="UP000605201"/>
    </source>
</evidence>
<dbReference type="AlphaFoldDB" id="A0A8J6NYV2"/>
<proteinExistence type="predicted"/>
<dbReference type="InterPro" id="IPR038076">
    <property type="entry name" value="MgtE_N_sf"/>
</dbReference>
<dbReference type="Proteomes" id="UP000605201">
    <property type="component" value="Unassembled WGS sequence"/>
</dbReference>
<keyword evidence="1" id="KW-0175">Coiled coil</keyword>
<protein>
    <recommendedName>
        <fullName evidence="2">Magnesium transporter MgtE intracellular domain-containing protein</fullName>
    </recommendedName>
</protein>
<dbReference type="Gene3D" id="1.25.60.10">
    <property type="entry name" value="MgtE N-terminal domain-like"/>
    <property type="match status" value="1"/>
</dbReference>
<sequence>MKLPKKILSIFKRMKLSTQILLTFLIAVKLILGSVLLYQVGLGSMFMETDAIAAEIQEDSKEAAKKDAQVGQDDKLDLKLLNTKKAALAAEEKRLAQKKAELVAIQKELNNKLEKLTQLRNEIRSEIAGKKAVENKKLKHLIKVYSAMKPQSAAVLIEKLDKDLAVELLSNMKGDDVGKILSYVDSGKAAAISEGLVSRE</sequence>
<dbReference type="SUPFAM" id="SSF158791">
    <property type="entry name" value="MgtE N-terminal domain-like"/>
    <property type="match status" value="1"/>
</dbReference>
<name>A0A8J6NYV2_9BACT</name>
<dbReference type="InterPro" id="IPR006668">
    <property type="entry name" value="Mg_transptr_MgtE_intracell_dom"/>
</dbReference>
<comment type="caution">
    <text evidence="3">The sequence shown here is derived from an EMBL/GenBank/DDBJ whole genome shotgun (WGS) entry which is preliminary data.</text>
</comment>
<evidence type="ECO:0000313" key="3">
    <source>
        <dbReference type="EMBL" id="MBC8432040.1"/>
    </source>
</evidence>
<evidence type="ECO:0000259" key="2">
    <source>
        <dbReference type="Pfam" id="PF03448"/>
    </source>
</evidence>
<reference evidence="3 4" key="1">
    <citation type="submission" date="2020-08" db="EMBL/GenBank/DDBJ databases">
        <title>Bridging the membrane lipid divide: bacteria of the FCB group superphylum have the potential to synthesize archaeal ether lipids.</title>
        <authorList>
            <person name="Villanueva L."/>
            <person name="Von Meijenfeldt F.A.B."/>
            <person name="Westbye A.B."/>
            <person name="Yadav S."/>
            <person name="Hopmans E.C."/>
            <person name="Dutilh B.E."/>
            <person name="Sinninghe Damste J.S."/>
        </authorList>
    </citation>
    <scope>NUCLEOTIDE SEQUENCE [LARGE SCALE GENOMIC DNA]</scope>
    <source>
        <strain evidence="3">NIOZ-UU17</strain>
    </source>
</reference>